<reference evidence="2" key="1">
    <citation type="journal article" date="2019" name="Int. J. Syst. Evol. Microbiol.">
        <title>The Global Catalogue of Microorganisms (GCM) 10K type strain sequencing project: providing services to taxonomists for standard genome sequencing and annotation.</title>
        <authorList>
            <consortium name="The Broad Institute Genomics Platform"/>
            <consortium name="The Broad Institute Genome Sequencing Center for Infectious Disease"/>
            <person name="Wu L."/>
            <person name="Ma J."/>
        </authorList>
    </citation>
    <scope>NUCLEOTIDE SEQUENCE [LARGE SCALE GENOMIC DNA]</scope>
    <source>
        <strain evidence="2">CGMCC 4.5798</strain>
    </source>
</reference>
<organism evidence="1 2">
    <name type="scientific">Massilia aerilata</name>
    <dbReference type="NCBI Taxonomy" id="453817"/>
    <lineage>
        <taxon>Bacteria</taxon>
        <taxon>Pseudomonadati</taxon>
        <taxon>Pseudomonadota</taxon>
        <taxon>Betaproteobacteria</taxon>
        <taxon>Burkholderiales</taxon>
        <taxon>Oxalobacteraceae</taxon>
        <taxon>Telluria group</taxon>
        <taxon>Massilia</taxon>
    </lineage>
</organism>
<sequence>MEIEVAVTVIDRMRLAIGFVDRALLKSEQAPVIANKIKEHFPELPVMLVSDDEPWEAWALFQTRGVLESFKPETLDLQLVDLDNPPLPF</sequence>
<name>A0ABW0RTM3_9BURK</name>
<protein>
    <submittedName>
        <fullName evidence="1">Uncharacterized protein</fullName>
    </submittedName>
</protein>
<accession>A0ABW0RTM3</accession>
<proteinExistence type="predicted"/>
<dbReference type="Proteomes" id="UP001596086">
    <property type="component" value="Unassembled WGS sequence"/>
</dbReference>
<keyword evidence="2" id="KW-1185">Reference proteome</keyword>
<dbReference type="EMBL" id="JBHSMZ010000004">
    <property type="protein sequence ID" value="MFC5548176.1"/>
    <property type="molecule type" value="Genomic_DNA"/>
</dbReference>
<comment type="caution">
    <text evidence="1">The sequence shown here is derived from an EMBL/GenBank/DDBJ whole genome shotgun (WGS) entry which is preliminary data.</text>
</comment>
<gene>
    <name evidence="1" type="ORF">ACFPO9_06570</name>
</gene>
<evidence type="ECO:0000313" key="2">
    <source>
        <dbReference type="Proteomes" id="UP001596086"/>
    </source>
</evidence>
<evidence type="ECO:0000313" key="1">
    <source>
        <dbReference type="EMBL" id="MFC5548176.1"/>
    </source>
</evidence>